<keyword evidence="3" id="KW-1185">Reference proteome</keyword>
<dbReference type="Proteomes" id="UP001172159">
    <property type="component" value="Unassembled WGS sequence"/>
</dbReference>
<gene>
    <name evidence="2" type="ORF">B0T21DRAFT_413836</name>
</gene>
<evidence type="ECO:0000313" key="2">
    <source>
        <dbReference type="EMBL" id="KAK0726507.1"/>
    </source>
</evidence>
<dbReference type="PANTHER" id="PTHR34598">
    <property type="entry name" value="BLL6449 PROTEIN"/>
    <property type="match status" value="1"/>
</dbReference>
<evidence type="ECO:0000313" key="3">
    <source>
        <dbReference type="Proteomes" id="UP001172159"/>
    </source>
</evidence>
<name>A0AA40B2J6_9PEZI</name>
<dbReference type="EMBL" id="JAUKTV010000010">
    <property type="protein sequence ID" value="KAK0726507.1"/>
    <property type="molecule type" value="Genomic_DNA"/>
</dbReference>
<dbReference type="PANTHER" id="PTHR34598:SF3">
    <property type="entry name" value="OXIDOREDUCTASE AN1597"/>
    <property type="match status" value="1"/>
</dbReference>
<reference evidence="2" key="1">
    <citation type="submission" date="2023-06" db="EMBL/GenBank/DDBJ databases">
        <title>Genome-scale phylogeny and comparative genomics of the fungal order Sordariales.</title>
        <authorList>
            <consortium name="Lawrence Berkeley National Laboratory"/>
            <person name="Hensen N."/>
            <person name="Bonometti L."/>
            <person name="Westerberg I."/>
            <person name="Brannstrom I.O."/>
            <person name="Guillou S."/>
            <person name="Cros-Aarteil S."/>
            <person name="Calhoun S."/>
            <person name="Haridas S."/>
            <person name="Kuo A."/>
            <person name="Mondo S."/>
            <person name="Pangilinan J."/>
            <person name="Riley R."/>
            <person name="Labutti K."/>
            <person name="Andreopoulos B."/>
            <person name="Lipzen A."/>
            <person name="Chen C."/>
            <person name="Yanf M."/>
            <person name="Daum C."/>
            <person name="Ng V."/>
            <person name="Clum A."/>
            <person name="Steindorff A."/>
            <person name="Ohm R."/>
            <person name="Martin F."/>
            <person name="Silar P."/>
            <person name="Natvig D."/>
            <person name="Lalanne C."/>
            <person name="Gautier V."/>
            <person name="Ament-Velasquez S.L."/>
            <person name="Kruys A."/>
            <person name="Hutchinson M.I."/>
            <person name="Powell A.J."/>
            <person name="Barry K."/>
            <person name="Miller A.N."/>
            <person name="Grigoriev I.V."/>
            <person name="Debuchy R."/>
            <person name="Gladieux P."/>
            <person name="Thoren M.H."/>
            <person name="Johannesson H."/>
        </authorList>
    </citation>
    <scope>NUCLEOTIDE SEQUENCE</scope>
    <source>
        <strain evidence="2">CBS 540.89</strain>
    </source>
</reference>
<comment type="similarity">
    <text evidence="1">Belongs to the asaB hydroxylase/desaturase family.</text>
</comment>
<dbReference type="NCBIfam" id="NF041278">
    <property type="entry name" value="CmcJ_NvfI_EfuI"/>
    <property type="match status" value="1"/>
</dbReference>
<evidence type="ECO:0000256" key="1">
    <source>
        <dbReference type="ARBA" id="ARBA00023604"/>
    </source>
</evidence>
<protein>
    <submittedName>
        <fullName evidence="2">Uncharacterized protein</fullName>
    </submittedName>
</protein>
<proteinExistence type="inferred from homology"/>
<dbReference type="InterPro" id="IPR044053">
    <property type="entry name" value="AsaB-like"/>
</dbReference>
<accession>A0AA40B2J6</accession>
<comment type="caution">
    <text evidence="2">The sequence shown here is derived from an EMBL/GenBank/DDBJ whole genome shotgun (WGS) entry which is preliminary data.</text>
</comment>
<dbReference type="AlphaFoldDB" id="A0AA40B2J6"/>
<organism evidence="2 3">
    <name type="scientific">Apiosordaria backusii</name>
    <dbReference type="NCBI Taxonomy" id="314023"/>
    <lineage>
        <taxon>Eukaryota</taxon>
        <taxon>Fungi</taxon>
        <taxon>Dikarya</taxon>
        <taxon>Ascomycota</taxon>
        <taxon>Pezizomycotina</taxon>
        <taxon>Sordariomycetes</taxon>
        <taxon>Sordariomycetidae</taxon>
        <taxon>Sordariales</taxon>
        <taxon>Lasiosphaeriaceae</taxon>
        <taxon>Apiosordaria</taxon>
    </lineage>
</organism>
<sequence length="296" mass="33514">MRATLRFLADLPVYDEEQPYTLYGFPEDVGPKTNCVYEDVPGIEINDLRHSSTTEQFLLPACGFQLHRQPSASRLRADMFEDFRNRPEVGAYLEETTHLAMQALNAPRALCIDWRFRRSGSTSGVRDQLDEIGKARHRALAPAGVMHCDYSYRGGLTTLQKHLTPDEFQDVLGGGGGLKSVWRALSRVENTPLVFCDRRTVRLEDALELDQVSPAQVEQSMVLKYRASQRWFWLSRQDPEEVVLFTSWDSVRGGDILGHTPHGAFVEGEAGEGYGKPRESVEVRLVVMWQHETADT</sequence>
<dbReference type="GO" id="GO:0016491">
    <property type="term" value="F:oxidoreductase activity"/>
    <property type="evidence" value="ECO:0007669"/>
    <property type="project" value="InterPro"/>
</dbReference>